<comment type="caution">
    <text evidence="2">The sequence shown here is derived from an EMBL/GenBank/DDBJ whole genome shotgun (WGS) entry which is preliminary data.</text>
</comment>
<feature type="signal peptide" evidence="1">
    <location>
        <begin position="1"/>
        <end position="23"/>
    </location>
</feature>
<evidence type="ECO:0000256" key="1">
    <source>
        <dbReference type="SAM" id="SignalP"/>
    </source>
</evidence>
<evidence type="ECO:0000313" key="3">
    <source>
        <dbReference type="Proteomes" id="UP001617669"/>
    </source>
</evidence>
<accession>A0ABW8GMV7</accession>
<protein>
    <recommendedName>
        <fullName evidence="4">Proline-rich region</fullName>
    </recommendedName>
</protein>
<dbReference type="EMBL" id="JBIWXY010000002">
    <property type="protein sequence ID" value="MFJ5446698.1"/>
    <property type="molecule type" value="Genomic_DNA"/>
</dbReference>
<proteinExistence type="predicted"/>
<keyword evidence="1" id="KW-0732">Signal</keyword>
<dbReference type="Proteomes" id="UP001617669">
    <property type="component" value="Unassembled WGS sequence"/>
</dbReference>
<keyword evidence="3" id="KW-1185">Reference proteome</keyword>
<reference evidence="2 3" key="1">
    <citation type="submission" date="2024-11" db="EMBL/GenBank/DDBJ databases">
        <authorList>
            <person name="Kaparullina E.N."/>
            <person name="Delegan Y.A."/>
            <person name="Doronina N.V."/>
        </authorList>
    </citation>
    <scope>NUCLEOTIDE SEQUENCE [LARGE SCALE GENOMIC DNA]</scope>
    <source>
        <strain evidence="2 3">7sh_L</strain>
    </source>
</reference>
<gene>
    <name evidence="2" type="ORF">ACIKP9_10710</name>
</gene>
<organism evidence="2 3">
    <name type="scientific">Methylobacillus methanolivorans</name>
    <dbReference type="NCBI Taxonomy" id="1848927"/>
    <lineage>
        <taxon>Bacteria</taxon>
        <taxon>Pseudomonadati</taxon>
        <taxon>Pseudomonadota</taxon>
        <taxon>Betaproteobacteria</taxon>
        <taxon>Nitrosomonadales</taxon>
        <taxon>Methylophilaceae</taxon>
        <taxon>Methylobacillus</taxon>
    </lineage>
</organism>
<sequence>MSKRLMTLLMLAGSLLLSAGVQADPWHGGHRHGGPNVGFYFGPGFYGPGWGPYYPRPYYVVPPPIYPYYPPVVVTPAPVAPPVYVEQTPQPSAVPEVADSGYWYYCKQPEGYYPYVKECPAGWQKVAPQPAR</sequence>
<evidence type="ECO:0008006" key="4">
    <source>
        <dbReference type="Google" id="ProtNLM"/>
    </source>
</evidence>
<dbReference type="RefSeq" id="WP_400882512.1">
    <property type="nucleotide sequence ID" value="NZ_JBIWXY010000002.1"/>
</dbReference>
<feature type="chain" id="PRO_5047385336" description="Proline-rich region" evidence="1">
    <location>
        <begin position="24"/>
        <end position="132"/>
    </location>
</feature>
<evidence type="ECO:0000313" key="2">
    <source>
        <dbReference type="EMBL" id="MFJ5446698.1"/>
    </source>
</evidence>
<name>A0ABW8GMV7_9PROT</name>